<dbReference type="Pfam" id="PF07687">
    <property type="entry name" value="M20_dimer"/>
    <property type="match status" value="1"/>
</dbReference>
<dbReference type="OrthoDB" id="3665926at2"/>
<comment type="similarity">
    <text evidence="1">Belongs to the peptidase M20A family.</text>
</comment>
<evidence type="ECO:0000313" key="8">
    <source>
        <dbReference type="EMBL" id="TDG13872.1"/>
    </source>
</evidence>
<name>A0A4R5LSI7_9GAMM</name>
<evidence type="ECO:0000256" key="6">
    <source>
        <dbReference type="SAM" id="SignalP"/>
    </source>
</evidence>
<proteinExistence type="inferred from homology"/>
<dbReference type="GO" id="GO:0006508">
    <property type="term" value="P:proteolysis"/>
    <property type="evidence" value="ECO:0007669"/>
    <property type="project" value="UniProtKB-KW"/>
</dbReference>
<dbReference type="SUPFAM" id="SSF55031">
    <property type="entry name" value="Bacterial exopeptidase dimerisation domain"/>
    <property type="match status" value="1"/>
</dbReference>
<evidence type="ECO:0000256" key="5">
    <source>
        <dbReference type="ARBA" id="ARBA00022833"/>
    </source>
</evidence>
<dbReference type="SUPFAM" id="SSF53187">
    <property type="entry name" value="Zn-dependent exopeptidases"/>
    <property type="match status" value="1"/>
</dbReference>
<feature type="signal peptide" evidence="6">
    <location>
        <begin position="1"/>
        <end position="27"/>
    </location>
</feature>
<evidence type="ECO:0000256" key="4">
    <source>
        <dbReference type="ARBA" id="ARBA00022801"/>
    </source>
</evidence>
<evidence type="ECO:0000259" key="7">
    <source>
        <dbReference type="Pfam" id="PF07687"/>
    </source>
</evidence>
<gene>
    <name evidence="8" type="ORF">E2F43_10230</name>
</gene>
<dbReference type="PANTHER" id="PTHR45962">
    <property type="entry name" value="N-FATTY-ACYL-AMINO ACID SYNTHASE/HYDROLASE PM20D1"/>
    <property type="match status" value="1"/>
</dbReference>
<evidence type="ECO:0000313" key="9">
    <source>
        <dbReference type="Proteomes" id="UP000295554"/>
    </source>
</evidence>
<dbReference type="InterPro" id="IPR036264">
    <property type="entry name" value="Bact_exopeptidase_dim_dom"/>
</dbReference>
<accession>A0A4R5LSI7</accession>
<dbReference type="EMBL" id="SMSE01000002">
    <property type="protein sequence ID" value="TDG13872.1"/>
    <property type="molecule type" value="Genomic_DNA"/>
</dbReference>
<dbReference type="Gene3D" id="3.40.630.10">
    <property type="entry name" value="Zn peptidases"/>
    <property type="match status" value="1"/>
</dbReference>
<dbReference type="InterPro" id="IPR047177">
    <property type="entry name" value="Pept_M20A"/>
</dbReference>
<protein>
    <submittedName>
        <fullName evidence="8">M20/M25/M40 family metallo-hydrolase</fullName>
    </submittedName>
</protein>
<keyword evidence="3" id="KW-0479">Metal-binding</keyword>
<dbReference type="GO" id="GO:0008233">
    <property type="term" value="F:peptidase activity"/>
    <property type="evidence" value="ECO:0007669"/>
    <property type="project" value="UniProtKB-KW"/>
</dbReference>
<keyword evidence="4 8" id="KW-0378">Hydrolase</keyword>
<keyword evidence="6" id="KW-0732">Signal</keyword>
<dbReference type="Proteomes" id="UP000295554">
    <property type="component" value="Unassembled WGS sequence"/>
</dbReference>
<keyword evidence="2" id="KW-0645">Protease</keyword>
<dbReference type="Pfam" id="PF01546">
    <property type="entry name" value="Peptidase_M20"/>
    <property type="match status" value="1"/>
</dbReference>
<dbReference type="InterPro" id="IPR002933">
    <property type="entry name" value="Peptidase_M20"/>
</dbReference>
<dbReference type="GO" id="GO:0046872">
    <property type="term" value="F:metal ion binding"/>
    <property type="evidence" value="ECO:0007669"/>
    <property type="project" value="UniProtKB-KW"/>
</dbReference>
<comment type="caution">
    <text evidence="8">The sequence shown here is derived from an EMBL/GenBank/DDBJ whole genome shotgun (WGS) entry which is preliminary data.</text>
</comment>
<evidence type="ECO:0000256" key="3">
    <source>
        <dbReference type="ARBA" id="ARBA00022723"/>
    </source>
</evidence>
<reference evidence="8 9" key="1">
    <citation type="submission" date="2019-03" db="EMBL/GenBank/DDBJ databases">
        <title>Seongchinamella monodicae gen. nov., sp. nov., a novel member of the Gammaproteobacteria isolated from a tidal mudflat of beach.</title>
        <authorList>
            <person name="Yang H.G."/>
            <person name="Kang J.W."/>
            <person name="Lee S.D."/>
        </authorList>
    </citation>
    <scope>NUCLEOTIDE SEQUENCE [LARGE SCALE GENOMIC DNA]</scope>
    <source>
        <strain evidence="8 9">GH4-78</strain>
    </source>
</reference>
<keyword evidence="9" id="KW-1185">Reference proteome</keyword>
<keyword evidence="5" id="KW-0862">Zinc</keyword>
<feature type="domain" description="Peptidase M20 dimerisation" evidence="7">
    <location>
        <begin position="244"/>
        <end position="395"/>
    </location>
</feature>
<dbReference type="PANTHER" id="PTHR45962:SF1">
    <property type="entry name" value="N-FATTY-ACYL-AMINO ACID SYNTHASE_HYDROLASE PM20D1"/>
    <property type="match status" value="1"/>
</dbReference>
<feature type="chain" id="PRO_5020857926" evidence="6">
    <location>
        <begin position="28"/>
        <end position="506"/>
    </location>
</feature>
<dbReference type="RefSeq" id="WP_133212268.1">
    <property type="nucleotide sequence ID" value="NZ_SMSE01000002.1"/>
</dbReference>
<dbReference type="InterPro" id="IPR011650">
    <property type="entry name" value="Peptidase_M20_dimer"/>
</dbReference>
<evidence type="ECO:0000256" key="2">
    <source>
        <dbReference type="ARBA" id="ARBA00022670"/>
    </source>
</evidence>
<dbReference type="Gene3D" id="1.10.150.900">
    <property type="match status" value="1"/>
</dbReference>
<dbReference type="Gene3D" id="3.30.70.360">
    <property type="match status" value="1"/>
</dbReference>
<sequence length="506" mass="56115">MKSIKPRLLYSIPFALLGIGLSASGYADQAFTSMQSEDVDPVVIEVDIDAAAERLAGGVRFPTISNEDRDDFDVEAFEGFHDYLEKTFPNVHKTLKREVLGDPRPYSLLYTWEGKDPSLPPVILMAHQDVVPIASPDEWDYDPFAGTIDKGYLWGRGSWDDKGMIFAIMEAAEMKIKEGFQPTRTYYLVFGQDEEVGGGEGVGHIADVLEQRGVTETYLVFDESAPLAEGLFPGIPDNTALIGIAQKGYLALELRVDGVGGHSSQPPKTSNIGILAAAITKLEAAPFPYKLNDALRYQYRWLGPELPRDQQDMYAAVAFGDDDKLTKLEQQFIEMMEGRELTRAMLHTTTAVTIIEGGVKANVLPPTARAVVNFRPTIGDSKEYIMNYVRDVIDDDRITITDVSQSTAATNIADPHSEQYALIERTLRQIYGNEIIVAPFFVIGGADAKYFAAKPMGINTYTVTPLQLESVADMPRLHGVNERIQLKEIGRSIGFYYQLMTNLESQ</sequence>
<evidence type="ECO:0000256" key="1">
    <source>
        <dbReference type="ARBA" id="ARBA00006247"/>
    </source>
</evidence>
<organism evidence="8 9">
    <name type="scientific">Seongchinamella unica</name>
    <dbReference type="NCBI Taxonomy" id="2547392"/>
    <lineage>
        <taxon>Bacteria</taxon>
        <taxon>Pseudomonadati</taxon>
        <taxon>Pseudomonadota</taxon>
        <taxon>Gammaproteobacteria</taxon>
        <taxon>Cellvibrionales</taxon>
        <taxon>Halieaceae</taxon>
        <taxon>Seongchinamella</taxon>
    </lineage>
</organism>
<dbReference type="AlphaFoldDB" id="A0A4R5LSI7"/>